<dbReference type="Gene3D" id="1.10.1200.10">
    <property type="entry name" value="ACP-like"/>
    <property type="match status" value="3"/>
</dbReference>
<dbReference type="InterPro" id="IPR025110">
    <property type="entry name" value="AMP-bd_C"/>
</dbReference>
<dbReference type="Gene3D" id="3.30.300.30">
    <property type="match status" value="3"/>
</dbReference>
<dbReference type="FunFam" id="3.40.50.12780:FF:000012">
    <property type="entry name" value="Non-ribosomal peptide synthetase"/>
    <property type="match status" value="3"/>
</dbReference>
<dbReference type="Proteomes" id="UP000767446">
    <property type="component" value="Unassembled WGS sequence"/>
</dbReference>
<dbReference type="EMBL" id="JADQBC010000125">
    <property type="protein sequence ID" value="MBR8829322.1"/>
    <property type="molecule type" value="Genomic_DNA"/>
</dbReference>
<dbReference type="CDD" id="cd12117">
    <property type="entry name" value="A_NRPS_Srf_like"/>
    <property type="match status" value="1"/>
</dbReference>
<dbReference type="Gene3D" id="3.40.50.980">
    <property type="match status" value="6"/>
</dbReference>
<dbReference type="FunFam" id="1.10.1200.10:FF:000016">
    <property type="entry name" value="Non-ribosomal peptide synthase"/>
    <property type="match status" value="1"/>
</dbReference>
<dbReference type="GO" id="GO:0003824">
    <property type="term" value="F:catalytic activity"/>
    <property type="evidence" value="ECO:0007669"/>
    <property type="project" value="InterPro"/>
</dbReference>
<dbReference type="InterPro" id="IPR006162">
    <property type="entry name" value="Ppantetheine_attach_site"/>
</dbReference>
<evidence type="ECO:0000259" key="5">
    <source>
        <dbReference type="PROSITE" id="PS50075"/>
    </source>
</evidence>
<dbReference type="PROSITE" id="PS00012">
    <property type="entry name" value="PHOSPHOPANTETHEINE"/>
    <property type="match status" value="2"/>
</dbReference>
<dbReference type="GO" id="GO:0043041">
    <property type="term" value="P:amino acid activation for nonribosomal peptide biosynthetic process"/>
    <property type="evidence" value="ECO:0007669"/>
    <property type="project" value="TreeGrafter"/>
</dbReference>
<dbReference type="InterPro" id="IPR045851">
    <property type="entry name" value="AMP-bd_C_sf"/>
</dbReference>
<evidence type="ECO:0000256" key="3">
    <source>
        <dbReference type="ARBA" id="ARBA00022450"/>
    </source>
</evidence>
<dbReference type="InterPro" id="IPR000873">
    <property type="entry name" value="AMP-dep_synth/lig_dom"/>
</dbReference>
<dbReference type="FunFam" id="3.40.50.980:FF:000001">
    <property type="entry name" value="Non-ribosomal peptide synthetase"/>
    <property type="match status" value="3"/>
</dbReference>
<dbReference type="Pfam" id="PF00550">
    <property type="entry name" value="PP-binding"/>
    <property type="match status" value="3"/>
</dbReference>
<dbReference type="NCBIfam" id="TIGR01733">
    <property type="entry name" value="AA-adenyl-dom"/>
    <property type="match status" value="3"/>
</dbReference>
<protein>
    <submittedName>
        <fullName evidence="6">Amino acid adenylation domain-containing protein</fullName>
    </submittedName>
</protein>
<organism evidence="6 7">
    <name type="scientific">Gomphosphaeria aponina SAG 52.96 = DSM 107014</name>
    <dbReference type="NCBI Taxonomy" id="1521640"/>
    <lineage>
        <taxon>Bacteria</taxon>
        <taxon>Bacillati</taxon>
        <taxon>Cyanobacteriota</taxon>
        <taxon>Cyanophyceae</taxon>
        <taxon>Oscillatoriophycideae</taxon>
        <taxon>Chroococcales</taxon>
        <taxon>Gomphosphaeriaceae</taxon>
        <taxon>Gomphosphaeria</taxon>
    </lineage>
</organism>
<dbReference type="Gene3D" id="2.30.38.10">
    <property type="entry name" value="Luciferase, Domain 3"/>
    <property type="match status" value="3"/>
</dbReference>
<dbReference type="SUPFAM" id="SSF56801">
    <property type="entry name" value="Acetyl-CoA synthetase-like"/>
    <property type="match status" value="3"/>
</dbReference>
<dbReference type="SUPFAM" id="SSF53474">
    <property type="entry name" value="alpha/beta-Hydrolases"/>
    <property type="match status" value="1"/>
</dbReference>
<dbReference type="InterPro" id="IPR036736">
    <property type="entry name" value="ACP-like_sf"/>
</dbReference>
<dbReference type="SUPFAM" id="SSF52777">
    <property type="entry name" value="CoA-dependent acyltransferases"/>
    <property type="match status" value="4"/>
</dbReference>
<dbReference type="SMART" id="SM00823">
    <property type="entry name" value="PKS_PP"/>
    <property type="match status" value="3"/>
</dbReference>
<dbReference type="FunFam" id="3.30.559.10:FF:000012">
    <property type="entry name" value="Non-ribosomal peptide synthetase"/>
    <property type="match status" value="2"/>
</dbReference>
<dbReference type="FunFam" id="3.30.559.30:FF:000001">
    <property type="entry name" value="Non-ribosomal peptide synthetase"/>
    <property type="match status" value="1"/>
</dbReference>
<reference evidence="6" key="1">
    <citation type="submission" date="2021-02" db="EMBL/GenBank/DDBJ databases">
        <title>Metagenome analyses of Stigonema ocellatum DSM 106950, Chlorogloea purpurea SAG 13.99 and Gomphosphaeria aponina DSM 107014.</title>
        <authorList>
            <person name="Marter P."/>
            <person name="Huang S."/>
        </authorList>
    </citation>
    <scope>NUCLEOTIDE SEQUENCE</scope>
    <source>
        <strain evidence="6">JP213</strain>
    </source>
</reference>
<evidence type="ECO:0000256" key="1">
    <source>
        <dbReference type="ARBA" id="ARBA00001957"/>
    </source>
</evidence>
<dbReference type="FunFam" id="3.30.300.30:FF:000010">
    <property type="entry name" value="Enterobactin synthetase component F"/>
    <property type="match status" value="3"/>
</dbReference>
<feature type="domain" description="Carrier" evidence="5">
    <location>
        <begin position="1566"/>
        <end position="1641"/>
    </location>
</feature>
<dbReference type="CDD" id="cd17651">
    <property type="entry name" value="A_NRPS_VisG_like"/>
    <property type="match status" value="1"/>
</dbReference>
<evidence type="ECO:0000313" key="6">
    <source>
        <dbReference type="EMBL" id="MBR8829322.1"/>
    </source>
</evidence>
<dbReference type="InterPro" id="IPR020806">
    <property type="entry name" value="PKS_PP-bd"/>
</dbReference>
<evidence type="ECO:0000256" key="4">
    <source>
        <dbReference type="ARBA" id="ARBA00022553"/>
    </source>
</evidence>
<dbReference type="InterPro" id="IPR009081">
    <property type="entry name" value="PP-bd_ACP"/>
</dbReference>
<dbReference type="InterPro" id="IPR010071">
    <property type="entry name" value="AA_adenyl_dom"/>
</dbReference>
<comment type="cofactor">
    <cofactor evidence="1">
        <name>pantetheine 4'-phosphate</name>
        <dbReference type="ChEBI" id="CHEBI:47942"/>
    </cofactor>
</comment>
<dbReference type="Gene3D" id="3.30.559.10">
    <property type="entry name" value="Chloramphenicol acetyltransferase-like domain"/>
    <property type="match status" value="2"/>
</dbReference>
<dbReference type="GO" id="GO:0008610">
    <property type="term" value="P:lipid biosynthetic process"/>
    <property type="evidence" value="ECO:0007669"/>
    <property type="project" value="UniProtKB-ARBA"/>
</dbReference>
<feature type="domain" description="Carrier" evidence="5">
    <location>
        <begin position="2613"/>
        <end position="2688"/>
    </location>
</feature>
<dbReference type="FunFam" id="2.30.38.10:FF:000001">
    <property type="entry name" value="Non-ribosomal peptide synthetase PvdI"/>
    <property type="match status" value="3"/>
</dbReference>
<dbReference type="InterPro" id="IPR020845">
    <property type="entry name" value="AMP-binding_CS"/>
</dbReference>
<dbReference type="PROSITE" id="PS00455">
    <property type="entry name" value="AMP_BINDING"/>
    <property type="match status" value="3"/>
</dbReference>
<dbReference type="Pfam" id="PF00501">
    <property type="entry name" value="AMP-binding"/>
    <property type="match status" value="3"/>
</dbReference>
<comment type="similarity">
    <text evidence="2">Belongs to the ATP-dependent AMP-binding enzyme family.</text>
</comment>
<dbReference type="InterPro" id="IPR001242">
    <property type="entry name" value="Condensation_dom"/>
</dbReference>
<dbReference type="SUPFAM" id="SSF47336">
    <property type="entry name" value="ACP-like"/>
    <property type="match status" value="3"/>
</dbReference>
<dbReference type="CDD" id="cd12115">
    <property type="entry name" value="A_NRPS_Sfm_like"/>
    <property type="match status" value="1"/>
</dbReference>
<dbReference type="GO" id="GO:0031177">
    <property type="term" value="F:phosphopantetheine binding"/>
    <property type="evidence" value="ECO:0007669"/>
    <property type="project" value="InterPro"/>
</dbReference>
<name>A0A941GV71_9CHRO</name>
<dbReference type="GO" id="GO:0005829">
    <property type="term" value="C:cytosol"/>
    <property type="evidence" value="ECO:0007669"/>
    <property type="project" value="TreeGrafter"/>
</dbReference>
<dbReference type="GO" id="GO:0072330">
    <property type="term" value="P:monocarboxylic acid biosynthetic process"/>
    <property type="evidence" value="ECO:0007669"/>
    <property type="project" value="UniProtKB-ARBA"/>
</dbReference>
<dbReference type="InterPro" id="IPR029058">
    <property type="entry name" value="AB_hydrolase_fold"/>
</dbReference>
<gene>
    <name evidence="6" type="ORF">DSM107014_15725</name>
</gene>
<dbReference type="InterPro" id="IPR023213">
    <property type="entry name" value="CAT-like_dom_sf"/>
</dbReference>
<dbReference type="NCBIfam" id="NF003417">
    <property type="entry name" value="PRK04813.1"/>
    <property type="match status" value="3"/>
</dbReference>
<dbReference type="Gene3D" id="3.40.50.1820">
    <property type="entry name" value="alpha/beta hydrolase"/>
    <property type="match status" value="1"/>
</dbReference>
<evidence type="ECO:0000256" key="2">
    <source>
        <dbReference type="ARBA" id="ARBA00006432"/>
    </source>
</evidence>
<proteinExistence type="inferred from homology"/>
<keyword evidence="3" id="KW-0596">Phosphopantetheine</keyword>
<dbReference type="Pfam" id="PF13193">
    <property type="entry name" value="AMP-binding_C"/>
    <property type="match status" value="3"/>
</dbReference>
<dbReference type="GO" id="GO:0044550">
    <property type="term" value="P:secondary metabolite biosynthetic process"/>
    <property type="evidence" value="ECO:0007669"/>
    <property type="project" value="UniProtKB-ARBA"/>
</dbReference>
<dbReference type="PROSITE" id="PS50075">
    <property type="entry name" value="CARRIER"/>
    <property type="match status" value="3"/>
</dbReference>
<dbReference type="PANTHER" id="PTHR45527">
    <property type="entry name" value="NONRIBOSOMAL PEPTIDE SYNTHETASE"/>
    <property type="match status" value="1"/>
</dbReference>
<dbReference type="Gene3D" id="3.30.559.30">
    <property type="entry name" value="Nonribosomal peptide synthetase, condensation domain"/>
    <property type="match status" value="2"/>
</dbReference>
<feature type="domain" description="Carrier" evidence="5">
    <location>
        <begin position="510"/>
        <end position="585"/>
    </location>
</feature>
<keyword evidence="4" id="KW-0597">Phosphoprotein</keyword>
<dbReference type="FunFam" id="1.10.1200.10:FF:000005">
    <property type="entry name" value="Nonribosomal peptide synthetase 1"/>
    <property type="match status" value="2"/>
</dbReference>
<evidence type="ECO:0000313" key="7">
    <source>
        <dbReference type="Proteomes" id="UP000767446"/>
    </source>
</evidence>
<dbReference type="PANTHER" id="PTHR45527:SF1">
    <property type="entry name" value="FATTY ACID SYNTHASE"/>
    <property type="match status" value="1"/>
</dbReference>
<comment type="caution">
    <text evidence="6">The sequence shown here is derived from an EMBL/GenBank/DDBJ whole genome shotgun (WGS) entry which is preliminary data.</text>
</comment>
<sequence length="2952" mass="333217">MKIDYPKDKCIHQLFEEQVERTPNNLAVVFENQQLTYGELNSKANQLAHYLQSLGVKPEVLVGICVERSLLMVIGLLGILKAGGAYVPLDPAYPAERLDYMMNNSQAQVLLTQEKLKDKIPVTNAHPIYLDTDSFDTSRENPVSGKTRDNLTYVIYTSGSTGQPKGVAMSDGSLYNLIIWQLKNSCGGKTLQFAPLSFDVSFQEIFSTLCWGATLVLVSETVRRDAYALLHLLREEKIARLFLPFVALKQLAEAVEDYALLPTCLREVITAGEQLQISPAIVRFFKELKGCRIHNHYGPSETHVVTAFVLPEAVMNWPALPPIGKAIANTKIYILDEDLQPVPLSVPGELYIGGAGLARGYLNRPELTNEKFIDNPFDSGKLYKTGDLARYLPDGNIEFLGRIDNQVKIRGFRIELGEIEATLIQHPAVIQAAVVPREDQPGNKLLVAYVVPATITVNELQNFLKEKLPEYLIPSAFVFLDALPLTPNGKVDRRALPAPAFAELQQTYVVPSTPIEERLAEIWASVFGLNRVGVEDNFFELGGHSLLATQIISRVRKAFAVELSLSSLFSAPTIICLSKIISSAPKEMPQKQVPPSHKKNENLPLSFAQQQLWVLDQLVPNSPMYNIPLAYRLTGELNVTALKQSFNEIVRRHESLRTNFLVVDGQPIQAIAPELDLKFPVIDLRKIPETELEAEVQRLATQEAQQPFDLTQGPLLRLQLLNLAATEHILLLTIHHIVADGWSLDVLRQELAVLYAAFSTGKSSLGDATRMPLRELPIQYADFVIWQREFFKEIRESQLAYWKQQLHGELPVLELPTDRPRPKVQTYQGAIETVILPKNLTDSLKTLSQQEGVTLFSLLLAAFGTLLYRYSRQEDIIVGISTAGRNQLETEGLIGLFVNVLAIRSNFAGNPTLRQLVRQVHKVTLEAYEHQDLPLEQLVKELKPERDLSRAPIFQVMFTFQNASRQPRELPGLTMTPERVHSGTSKFDITLDLQENSEDIRGEFAYNTDLFEAATIARMVGHFQTLLENIVAEPAERISDLGILTAAEQHQLLEEWNNTQTDYPQDKCIHQLFEAQVERTPNAVAVVWENQQLTYQELNQRANQLAHYIKALGVKEEVLVGVCQERSPNLIVSLLAILKAGGAYVPLDPNYPRERLAFMLADAQVPVLLTQQSLLEKLPENQAHVVCLDRDWEVINQENQENPSSSVEDTNLAYVLYTSGSTGLPKGVGIEHHNTVNFINWAQGVFNSEQLAGVLASTSICFDLSVFEIFVPLCCGGKVIMAENALHLPTLKNAQKVTLINTVPSAIAELLRTNGLRDSVRTVNLAGEPLSQKLIDQLYQKETIQEVFNLYGPTEATIYSTFTLCKHSPSIGRPISNTQIYILDSHLKPVPIGVPGELYIGGAGLARGYFNRPELTSEKFIPNPFDNSTNSRLYKTGDLARYLSDGNIEFLGRIDNQVKIRGFRIELGEIEAVLNQHPNIQQTVVIAREDLNGDKNITAYLVPQQNQTLTLDEIRNVLKQKLPNYMIPSAFVFLEKMPLTPNGKIDRRALPAPDKSQRHIEPGYIEPRNQTEEILANIWSEILGIEKIGINDNFFELGGHSLLATQIISRAREILNREIPLRQLFEAPTLKEFSQIIETSKLEKTQKITKRKIDTNIPLSFAQERLWFLNQLEGSSATYNIPGAIKIKGKLQITALEKALNTIVQRHEILRTSFVRQNGVPMQVIANNLNIFIKILESTEIEKIIQEFALQPFELETVPNFRATLLKEEEESFILLFNMHHIISDGWSMGILMRELSLLYKAYSEGEEISLPELPIQYADFTLWQRSFLTEELLAQQLSYWKNQLTGIPPLLELPLDKPRPSRQTFTGKTIKAVINPELTQKLKNLSKKSGSTLYMTLLAAFNILLDRYSGQSDLVVGSPIANRNRSEIEELIGFFVNTLVIRTKLEGNPSFLELLNQVRKVTLDAYAHQDLPFEKLVEELQPERSLSYHPLFQVMFVLQNAPMNEISLGDLTVSELEIDSVAAKFDLTLSLVERESNLIASWEYNTDLFAASTIERMIGHFQNLLTAIVDNPKEQVTLLPILSEREKQQILVDWNDTETEYPQNKCIHELFEEQVERTPNNVAVVFEDQKLTYGELNSKANQLAHYLQTLGVTSEVLVGICVERSIEMIVGLLGILKAGGAYVPLDPHYPKERLAYMLKDAKVNVLLTQERLIENLPEKYSGNLVCLEKGGDVISQYNEQNPPKLVNSENLAYVLYTSGSTGLPKGVSVNHNSVKRLVKNTNYINIHPLDKIAQIANTSFDAATFEIWGALLNGAKLVIFSKETTLQLELFVEQLKEKEIDTIFLTTALFNQIARIYPQAFKTLKDVLFGGEKVEPKWVKEIIEQGKPENLIHVYGPTENTTFSTWYSVNNVAKNADNLPIGKPINKTKVYILDTNLQPTPIGVPGEIHLAGDGLARGYLNRPELTAEKFIDNPFDSGKLYKTGDLARYLPDGNIEYIGRIDNQVKIRGFRIELGEIEATLTQHPTIEQTVIIVREDNPGDKRLIAYIIAKQNQTIILNQLRQFLMLKLPDYMIPSAFVCLEKLPLTPNRKIDRKALPKPDFETNRENEFIAPRNQPETELAQIWQKVLGIEKVSINDNFFELGGHSLLAVRLFAEIEKAFNKKLPLAALFQSPTIKQLAAILRQEGWLPTWTSLVPIQPNGSNPPFFFINSISYAKILGKVFNSEQPFYCLNIFGLTELFEKQLEQLTIEELAKQFVKDMRLIQPEGPYFLGTYCGDSILTIEIAQQLQAVGQKVALLAFIDVIWEPQNLGWHFYRHNLNKFGLGYIPVKLKHKLEFIKDRLIIKTKNLMGKFYKKNKQKLSRNLQDVQLLEAFYRATDNYEPKIYSGQITLFLSSEYQIINSSKLASLIDGEVEIQEINHTYHHLIFEEPHVQVLAEKLKACIDQAIAN</sequence>
<accession>A0A941GV71</accession>
<dbReference type="Pfam" id="PF00668">
    <property type="entry name" value="Condensation"/>
    <property type="match status" value="2"/>
</dbReference>
<dbReference type="CDD" id="cd19531">
    <property type="entry name" value="LCL_NRPS-like"/>
    <property type="match status" value="2"/>
</dbReference>